<dbReference type="Gene3D" id="3.30.160.100">
    <property type="entry name" value="Ribosome hibernation promotion factor-like"/>
    <property type="match status" value="1"/>
</dbReference>
<evidence type="ECO:0000313" key="6">
    <source>
        <dbReference type="EMBL" id="MBK4733852.1"/>
    </source>
</evidence>
<dbReference type="InterPro" id="IPR003489">
    <property type="entry name" value="RHF/RaiA"/>
</dbReference>
<organism evidence="6 7">
    <name type="scientific">Noviherbaspirillum pedocola</name>
    <dbReference type="NCBI Taxonomy" id="2801341"/>
    <lineage>
        <taxon>Bacteria</taxon>
        <taxon>Pseudomonadati</taxon>
        <taxon>Pseudomonadota</taxon>
        <taxon>Betaproteobacteria</taxon>
        <taxon>Burkholderiales</taxon>
        <taxon>Oxalobacteraceae</taxon>
        <taxon>Noviherbaspirillum</taxon>
    </lineage>
</organism>
<evidence type="ECO:0000256" key="1">
    <source>
        <dbReference type="ARBA" id="ARBA00022845"/>
    </source>
</evidence>
<dbReference type="NCBIfam" id="TIGR00741">
    <property type="entry name" value="yfiA"/>
    <property type="match status" value="1"/>
</dbReference>
<dbReference type="Proteomes" id="UP000622890">
    <property type="component" value="Unassembled WGS sequence"/>
</dbReference>
<dbReference type="RefSeq" id="WP_200590567.1">
    <property type="nucleotide sequence ID" value="NZ_JAEPBG010000001.1"/>
</dbReference>
<dbReference type="PANTHER" id="PTHR33231">
    <property type="entry name" value="30S RIBOSOMAL PROTEIN"/>
    <property type="match status" value="1"/>
</dbReference>
<reference evidence="6" key="1">
    <citation type="submission" date="2021-01" db="EMBL/GenBank/DDBJ databases">
        <title>Genome sequence of strain Noviherbaspirillum sp. DKR-6.</title>
        <authorList>
            <person name="Chaudhary D.K."/>
        </authorList>
    </citation>
    <scope>NUCLEOTIDE SEQUENCE</scope>
    <source>
        <strain evidence="6">DKR-6</strain>
    </source>
</reference>
<dbReference type="SUPFAM" id="SSF69754">
    <property type="entry name" value="Ribosome binding protein Y (YfiA homologue)"/>
    <property type="match status" value="1"/>
</dbReference>
<dbReference type="AlphaFoldDB" id="A0A934SQV4"/>
<dbReference type="Pfam" id="PF02482">
    <property type="entry name" value="Ribosomal_S30AE"/>
    <property type="match status" value="1"/>
</dbReference>
<comment type="subunit">
    <text evidence="3">Associates exclusively with 100S ribosomes, which are dimers of 70S ribosomes.</text>
</comment>
<evidence type="ECO:0000256" key="4">
    <source>
        <dbReference type="ARBA" id="ARBA00041148"/>
    </source>
</evidence>
<sequence length="118" mass="13659">MNLTISGHHVEVTPAIREYLQSKLARVKRHFDHVIDIAVILAVDKLPEKERRQRAEITVRLRGKDVHVESIAHDLYAAIDNLMDKLDRQVLKYKTRLQDYQHPGLKRMDSEPDPAAAM</sequence>
<dbReference type="GO" id="GO:0043024">
    <property type="term" value="F:ribosomal small subunit binding"/>
    <property type="evidence" value="ECO:0007669"/>
    <property type="project" value="TreeGrafter"/>
</dbReference>
<gene>
    <name evidence="6" type="primary">raiA</name>
    <name evidence="6" type="ORF">JJB74_04420</name>
</gene>
<dbReference type="InterPro" id="IPR036567">
    <property type="entry name" value="RHF-like"/>
</dbReference>
<name>A0A934SQV4_9BURK</name>
<proteinExistence type="inferred from homology"/>
<dbReference type="CDD" id="cd00552">
    <property type="entry name" value="RaiA"/>
    <property type="match status" value="1"/>
</dbReference>
<dbReference type="GO" id="GO:0022627">
    <property type="term" value="C:cytosolic small ribosomal subunit"/>
    <property type="evidence" value="ECO:0007669"/>
    <property type="project" value="TreeGrafter"/>
</dbReference>
<dbReference type="PANTHER" id="PTHR33231:SF1">
    <property type="entry name" value="30S RIBOSOMAL PROTEIN"/>
    <property type="match status" value="1"/>
</dbReference>
<comment type="similarity">
    <text evidence="2">Belongs to the HPF/YfiA ribosome-associated protein family. Short HPF subfamily.</text>
</comment>
<dbReference type="InterPro" id="IPR050574">
    <property type="entry name" value="HPF/YfiA_ribosome-assoc"/>
</dbReference>
<dbReference type="FunFam" id="3.30.160.100:FF:000001">
    <property type="entry name" value="Ribosome hibernation promoting factor"/>
    <property type="match status" value="1"/>
</dbReference>
<dbReference type="EMBL" id="JAEPBG010000001">
    <property type="protein sequence ID" value="MBK4733852.1"/>
    <property type="molecule type" value="Genomic_DNA"/>
</dbReference>
<keyword evidence="1" id="KW-0810">Translation regulation</keyword>
<accession>A0A934SQV4</accession>
<protein>
    <recommendedName>
        <fullName evidence="4">Ribosome hibernation promoting factor</fullName>
    </recommendedName>
    <alternativeName>
        <fullName evidence="5">Hibernation factor HPF</fullName>
    </alternativeName>
</protein>
<evidence type="ECO:0000256" key="2">
    <source>
        <dbReference type="ARBA" id="ARBA00038434"/>
    </source>
</evidence>
<comment type="caution">
    <text evidence="6">The sequence shown here is derived from an EMBL/GenBank/DDBJ whole genome shotgun (WGS) entry which is preliminary data.</text>
</comment>
<evidence type="ECO:0000256" key="3">
    <source>
        <dbReference type="ARBA" id="ARBA00038695"/>
    </source>
</evidence>
<evidence type="ECO:0000256" key="5">
    <source>
        <dbReference type="ARBA" id="ARBA00041319"/>
    </source>
</evidence>
<keyword evidence="7" id="KW-1185">Reference proteome</keyword>
<evidence type="ECO:0000313" key="7">
    <source>
        <dbReference type="Proteomes" id="UP000622890"/>
    </source>
</evidence>
<dbReference type="GO" id="GO:0045900">
    <property type="term" value="P:negative regulation of translational elongation"/>
    <property type="evidence" value="ECO:0007669"/>
    <property type="project" value="TreeGrafter"/>
</dbReference>